<dbReference type="InterPro" id="IPR017871">
    <property type="entry name" value="ABC_transporter-like_CS"/>
</dbReference>
<dbReference type="GO" id="GO:0005737">
    <property type="term" value="C:cytoplasm"/>
    <property type="evidence" value="ECO:0007669"/>
    <property type="project" value="UniProtKB-ARBA"/>
</dbReference>
<dbReference type="Pfam" id="PF00005">
    <property type="entry name" value="ABC_tran"/>
    <property type="match status" value="1"/>
</dbReference>
<evidence type="ECO:0000313" key="11">
    <source>
        <dbReference type="EMBL" id="CAD8182010.1"/>
    </source>
</evidence>
<evidence type="ECO:0000256" key="6">
    <source>
        <dbReference type="ARBA" id="ARBA00022989"/>
    </source>
</evidence>
<dbReference type="SMART" id="SM00382">
    <property type="entry name" value="AAA"/>
    <property type="match status" value="1"/>
</dbReference>
<organism evidence="11 12">
    <name type="scientific">Paramecium pentaurelia</name>
    <dbReference type="NCBI Taxonomy" id="43138"/>
    <lineage>
        <taxon>Eukaryota</taxon>
        <taxon>Sar</taxon>
        <taxon>Alveolata</taxon>
        <taxon>Ciliophora</taxon>
        <taxon>Intramacronucleata</taxon>
        <taxon>Oligohymenophorea</taxon>
        <taxon>Peniculida</taxon>
        <taxon>Parameciidae</taxon>
        <taxon>Paramecium</taxon>
    </lineage>
</organism>
<dbReference type="InterPro" id="IPR039421">
    <property type="entry name" value="Type_1_exporter"/>
</dbReference>
<keyword evidence="12" id="KW-1185">Reference proteome</keyword>
<evidence type="ECO:0000259" key="10">
    <source>
        <dbReference type="PROSITE" id="PS50929"/>
    </source>
</evidence>
<dbReference type="Proteomes" id="UP000689195">
    <property type="component" value="Unassembled WGS sequence"/>
</dbReference>
<accession>A0A8S1VXD2</accession>
<evidence type="ECO:0000256" key="1">
    <source>
        <dbReference type="ARBA" id="ARBA00004141"/>
    </source>
</evidence>
<dbReference type="GO" id="GO:0005524">
    <property type="term" value="F:ATP binding"/>
    <property type="evidence" value="ECO:0007669"/>
    <property type="project" value="UniProtKB-KW"/>
</dbReference>
<feature type="transmembrane region" description="Helical" evidence="8">
    <location>
        <begin position="274"/>
        <end position="291"/>
    </location>
</feature>
<name>A0A8S1VXD2_9CILI</name>
<dbReference type="PROSITE" id="PS50893">
    <property type="entry name" value="ABC_TRANSPORTER_2"/>
    <property type="match status" value="1"/>
</dbReference>
<dbReference type="InterPro" id="IPR011527">
    <property type="entry name" value="ABC1_TM_dom"/>
</dbReference>
<sequence length="810" mass="91860">MSKKAFDKIRIELLIQSVDQLNRILNINKKYKSYIENRIYTLTNFLYIKMQNKLLDKVQEENAANKMNKLFKGNQNDYYVSMKEEDSHQIEMNKIQRKKVFLSGSEDEEERLPTPIIKQEENKQIQVYQNTEKRSSDILDEVPTQENIDGLNGISQFELSPLNIQTGKKKSKTKKNKTKKKKVKHQALPFNWNTYKFLLHYPLQHLKLTILVNVLIVLSAVAQMLLPWILGRLIDAITKNVEQAHNQGTNDETNKDIQNNVIDEELHSTLSKQFLYVLAAYTILSLIRAFANQIWQEQIYNDMREDVLKSFLSFDLTFFHTYRNGEIISRMTNDLQSAKSAVSGNIILLIRNCCLTIFNIIILFALSWKVTLAILAPMPIYTVLATLHTKLAKKFEKLGQEYQAKLTTLADEIVSGVVTVKSFCTEQFEIKKFHKQLDLNIKLAQKRGVNNGCYQASTALFTQLGSLIVLWYGGKLAMNNSAELSAGDLTTIILYSLQLSSSSSDISESFAKIVSATGAFEGVLDMLKWESLVKEAPDAIEHITPTGEIQFKKVVFSYPNSQVQVLKGISLKITKGEYVAFVGPSGSGKSTIMHLLERFYDPQSGSIYFDDMNIKQFKLKALRKAIGLVSQDPVLFEGTIETNIIYGTENYTKDDFEWATKAAGVWQFVSDKFKFPHGFDTFVGEHGYTLSGGQKQRIVIARALLKRPKILIFDEATSALDAESEFQVQSAIDELIQKGSKNITVLVIAHRLSTIVNCNRIIVLQNGVVAEQGTHQELLNNPDGIYRQLVERQISGRIDSKDNDGDSEAQ</sequence>
<dbReference type="PANTHER" id="PTHR43394">
    <property type="entry name" value="ATP-DEPENDENT PERMEASE MDL1, MITOCHONDRIAL"/>
    <property type="match status" value="1"/>
</dbReference>
<feature type="transmembrane region" description="Helical" evidence="8">
    <location>
        <begin position="208"/>
        <end position="230"/>
    </location>
</feature>
<keyword evidence="4" id="KW-0547">Nucleotide-binding</keyword>
<dbReference type="CDD" id="cd18557">
    <property type="entry name" value="ABC_6TM_TAP_ABCB8_10_like"/>
    <property type="match status" value="1"/>
</dbReference>
<proteinExistence type="predicted"/>
<protein>
    <submittedName>
        <fullName evidence="11">Uncharacterized protein</fullName>
    </submittedName>
</protein>
<keyword evidence="6 8" id="KW-1133">Transmembrane helix</keyword>
<reference evidence="11" key="1">
    <citation type="submission" date="2021-01" db="EMBL/GenBank/DDBJ databases">
        <authorList>
            <consortium name="Genoscope - CEA"/>
            <person name="William W."/>
        </authorList>
    </citation>
    <scope>NUCLEOTIDE SEQUENCE</scope>
</reference>
<dbReference type="PANTHER" id="PTHR43394:SF1">
    <property type="entry name" value="ATP-BINDING CASSETTE SUB-FAMILY B MEMBER 10, MITOCHONDRIAL"/>
    <property type="match status" value="1"/>
</dbReference>
<comment type="subcellular location">
    <subcellularLocation>
        <location evidence="1">Membrane</location>
        <topology evidence="1">Multi-pass membrane protein</topology>
    </subcellularLocation>
</comment>
<comment type="caution">
    <text evidence="11">The sequence shown here is derived from an EMBL/GenBank/DDBJ whole genome shotgun (WGS) entry which is preliminary data.</text>
</comment>
<dbReference type="GO" id="GO:0016887">
    <property type="term" value="F:ATP hydrolysis activity"/>
    <property type="evidence" value="ECO:0007669"/>
    <property type="project" value="InterPro"/>
</dbReference>
<dbReference type="InterPro" id="IPR003439">
    <property type="entry name" value="ABC_transporter-like_ATP-bd"/>
</dbReference>
<evidence type="ECO:0000256" key="2">
    <source>
        <dbReference type="ARBA" id="ARBA00022448"/>
    </source>
</evidence>
<dbReference type="GO" id="GO:0016020">
    <property type="term" value="C:membrane"/>
    <property type="evidence" value="ECO:0007669"/>
    <property type="project" value="UniProtKB-SubCell"/>
</dbReference>
<feature type="domain" description="ABC transmembrane type-1" evidence="10">
    <location>
        <begin position="210"/>
        <end position="515"/>
    </location>
</feature>
<feature type="transmembrane region" description="Helical" evidence="8">
    <location>
        <begin position="346"/>
        <end position="366"/>
    </location>
</feature>
<dbReference type="AlphaFoldDB" id="A0A8S1VXD2"/>
<dbReference type="FunFam" id="3.40.50.300:FF:000604">
    <property type="entry name" value="ABC transporter B family member 28"/>
    <property type="match status" value="1"/>
</dbReference>
<dbReference type="PROSITE" id="PS50929">
    <property type="entry name" value="ABC_TM1F"/>
    <property type="match status" value="1"/>
</dbReference>
<keyword evidence="2" id="KW-0813">Transport</keyword>
<evidence type="ECO:0000256" key="7">
    <source>
        <dbReference type="ARBA" id="ARBA00023136"/>
    </source>
</evidence>
<evidence type="ECO:0000259" key="9">
    <source>
        <dbReference type="PROSITE" id="PS50893"/>
    </source>
</evidence>
<keyword evidence="3 8" id="KW-0812">Transmembrane</keyword>
<keyword evidence="5" id="KW-0067">ATP-binding</keyword>
<keyword evidence="7 8" id="KW-0472">Membrane</keyword>
<dbReference type="Pfam" id="PF00664">
    <property type="entry name" value="ABC_membrane"/>
    <property type="match status" value="1"/>
</dbReference>
<evidence type="ECO:0000256" key="5">
    <source>
        <dbReference type="ARBA" id="ARBA00022840"/>
    </source>
</evidence>
<evidence type="ECO:0000256" key="3">
    <source>
        <dbReference type="ARBA" id="ARBA00022692"/>
    </source>
</evidence>
<evidence type="ECO:0000256" key="8">
    <source>
        <dbReference type="SAM" id="Phobius"/>
    </source>
</evidence>
<dbReference type="OrthoDB" id="294152at2759"/>
<dbReference type="PROSITE" id="PS00211">
    <property type="entry name" value="ABC_TRANSPORTER_1"/>
    <property type="match status" value="1"/>
</dbReference>
<gene>
    <name evidence="11" type="ORF">PPENT_87.1.T0770200</name>
</gene>
<evidence type="ECO:0000313" key="12">
    <source>
        <dbReference type="Proteomes" id="UP000689195"/>
    </source>
</evidence>
<evidence type="ECO:0000256" key="4">
    <source>
        <dbReference type="ARBA" id="ARBA00022741"/>
    </source>
</evidence>
<feature type="domain" description="ABC transporter" evidence="9">
    <location>
        <begin position="549"/>
        <end position="791"/>
    </location>
</feature>
<dbReference type="GO" id="GO:0015421">
    <property type="term" value="F:ABC-type oligopeptide transporter activity"/>
    <property type="evidence" value="ECO:0007669"/>
    <property type="project" value="TreeGrafter"/>
</dbReference>
<dbReference type="EMBL" id="CAJJDO010000077">
    <property type="protein sequence ID" value="CAD8182010.1"/>
    <property type="molecule type" value="Genomic_DNA"/>
</dbReference>
<dbReference type="InterPro" id="IPR003593">
    <property type="entry name" value="AAA+_ATPase"/>
</dbReference>